<evidence type="ECO:0000313" key="3">
    <source>
        <dbReference type="EMBL" id="CAK7943062.1"/>
    </source>
</evidence>
<keyword evidence="1" id="KW-0175">Coiled coil</keyword>
<feature type="coiled-coil region" evidence="1">
    <location>
        <begin position="130"/>
        <end position="157"/>
    </location>
</feature>
<accession>A0AAV1V9S4</accession>
<name>A0AAV1V9S4_9STRA</name>
<gene>
    <name evidence="3" type="ORF">PM001_LOCUS28212</name>
</gene>
<comment type="caution">
    <text evidence="3">The sequence shown here is derived from an EMBL/GenBank/DDBJ whole genome shotgun (WGS) entry which is preliminary data.</text>
</comment>
<evidence type="ECO:0000256" key="1">
    <source>
        <dbReference type="SAM" id="Coils"/>
    </source>
</evidence>
<reference evidence="3" key="1">
    <citation type="submission" date="2024-01" db="EMBL/GenBank/DDBJ databases">
        <authorList>
            <person name="Webb A."/>
        </authorList>
    </citation>
    <scope>NUCLEOTIDE SEQUENCE</scope>
    <source>
        <strain evidence="3">Pm1</strain>
    </source>
</reference>
<evidence type="ECO:0000256" key="2">
    <source>
        <dbReference type="SAM" id="MobiDB-lite"/>
    </source>
</evidence>
<evidence type="ECO:0000313" key="4">
    <source>
        <dbReference type="Proteomes" id="UP001162060"/>
    </source>
</evidence>
<feature type="region of interest" description="Disordered" evidence="2">
    <location>
        <begin position="74"/>
        <end position="95"/>
    </location>
</feature>
<sequence length="352" mass="40662">MNDCVHQSSQCKFLRNDELRGIVQRTNPSEGSPFFSHSGREMETDARYYDAPTIPFATYDEKTSFYFPNISEGKRDIRPAGGPSSQTSCTARRPVKDSGVATTSAVFLLPEKQRLRELRRTRQIRYRKKKEQYILNLEEQTRKLRRTIEDCEQYRRSKSDTMVTKMNAWSFAAEYFRLFRYGVRFKKELKASQTGPSDQLDFLRRSMAKDVAFNAEHDIDRMLWDWRQTSLWFSPVSLELDRLEKDAAGFLVATTLFTVSISEQTLYNVFPHLCNSNGTMSALALKLLGHTFTMPSSTHFKWDDTLGRLVSVVSQSDMLTPLLLHLGSLEDVSRVFDKALVTPDFQHVVKEQ</sequence>
<evidence type="ECO:0008006" key="5">
    <source>
        <dbReference type="Google" id="ProtNLM"/>
    </source>
</evidence>
<proteinExistence type="predicted"/>
<dbReference type="AlphaFoldDB" id="A0AAV1V9S4"/>
<protein>
    <recommendedName>
        <fullName evidence="5">BZIP domain-containing protein</fullName>
    </recommendedName>
</protein>
<dbReference type="EMBL" id="CAKLBY020000286">
    <property type="protein sequence ID" value="CAK7943062.1"/>
    <property type="molecule type" value="Genomic_DNA"/>
</dbReference>
<organism evidence="3 4">
    <name type="scientific">Peronospora matthiolae</name>
    <dbReference type="NCBI Taxonomy" id="2874970"/>
    <lineage>
        <taxon>Eukaryota</taxon>
        <taxon>Sar</taxon>
        <taxon>Stramenopiles</taxon>
        <taxon>Oomycota</taxon>
        <taxon>Peronosporomycetes</taxon>
        <taxon>Peronosporales</taxon>
        <taxon>Peronosporaceae</taxon>
        <taxon>Peronospora</taxon>
    </lineage>
</organism>
<dbReference type="Proteomes" id="UP001162060">
    <property type="component" value="Unassembled WGS sequence"/>
</dbReference>